<dbReference type="AlphaFoldDB" id="A0A9J6RMX1"/>
<dbReference type="GO" id="GO:0005829">
    <property type="term" value="C:cytosol"/>
    <property type="evidence" value="ECO:0007669"/>
    <property type="project" value="TreeGrafter"/>
</dbReference>
<dbReference type="PANTHER" id="PTHR42918:SF6">
    <property type="entry name" value="ELONGATION FACTOR P--(R)-BETA-LYSINE LIGASE"/>
    <property type="match status" value="1"/>
</dbReference>
<protein>
    <submittedName>
        <fullName evidence="7">EF-P lysine aminoacylase EpmA</fullName>
    </submittedName>
</protein>
<name>A0A9J6RMX1_9GAMM</name>
<dbReference type="GO" id="GO:0006430">
    <property type="term" value="P:lysyl-tRNA aminoacylation"/>
    <property type="evidence" value="ECO:0007669"/>
    <property type="project" value="InterPro"/>
</dbReference>
<evidence type="ECO:0000313" key="7">
    <source>
        <dbReference type="EMBL" id="MCZ0865536.1"/>
    </source>
</evidence>
<dbReference type="GO" id="GO:0000049">
    <property type="term" value="F:tRNA binding"/>
    <property type="evidence" value="ECO:0007669"/>
    <property type="project" value="TreeGrafter"/>
</dbReference>
<keyword evidence="4" id="KW-0067">ATP-binding</keyword>
<organism evidence="7 8">
    <name type="scientific">Dasania phycosphaerae</name>
    <dbReference type="NCBI Taxonomy" id="2950436"/>
    <lineage>
        <taxon>Bacteria</taxon>
        <taxon>Pseudomonadati</taxon>
        <taxon>Pseudomonadota</taxon>
        <taxon>Gammaproteobacteria</taxon>
        <taxon>Cellvibrionales</taxon>
        <taxon>Spongiibacteraceae</taxon>
        <taxon>Dasania</taxon>
    </lineage>
</organism>
<evidence type="ECO:0000259" key="6">
    <source>
        <dbReference type="PROSITE" id="PS50862"/>
    </source>
</evidence>
<dbReference type="PRINTS" id="PR00982">
    <property type="entry name" value="TRNASYNTHLYS"/>
</dbReference>
<dbReference type="Proteomes" id="UP001069090">
    <property type="component" value="Unassembled WGS sequence"/>
</dbReference>
<dbReference type="SUPFAM" id="SSF55681">
    <property type="entry name" value="Class II aaRS and biotin synthetases"/>
    <property type="match status" value="1"/>
</dbReference>
<dbReference type="NCBIfam" id="TIGR00462">
    <property type="entry name" value="genX"/>
    <property type="match status" value="1"/>
</dbReference>
<comment type="subunit">
    <text evidence="1">Homodimer.</text>
</comment>
<dbReference type="GO" id="GO:0004824">
    <property type="term" value="F:lysine-tRNA ligase activity"/>
    <property type="evidence" value="ECO:0007669"/>
    <property type="project" value="InterPro"/>
</dbReference>
<accession>A0A9J6RMX1</accession>
<evidence type="ECO:0000256" key="3">
    <source>
        <dbReference type="ARBA" id="ARBA00022741"/>
    </source>
</evidence>
<reference evidence="7 8" key="1">
    <citation type="submission" date="2022-12" db="EMBL/GenBank/DDBJ databases">
        <title>Dasania phycosphaerae sp. nov., isolated from particulate material of the south coast of Korea.</title>
        <authorList>
            <person name="Jiang Y."/>
        </authorList>
    </citation>
    <scope>NUCLEOTIDE SEQUENCE [LARGE SCALE GENOMIC DNA]</scope>
    <source>
        <strain evidence="7 8">GY-19</strain>
    </source>
</reference>
<evidence type="ECO:0000313" key="8">
    <source>
        <dbReference type="Proteomes" id="UP001069090"/>
    </source>
</evidence>
<gene>
    <name evidence="7" type="primary">epmA</name>
    <name evidence="7" type="ORF">O0V09_10010</name>
</gene>
<comment type="catalytic activity">
    <reaction evidence="5">
        <text>D-beta-lysine + L-lysyl-[protein] + ATP = N(6)-((3R)-3,6-diaminohexanoyl)-L-lysyl-[protein] + AMP + diphosphate + H(+)</text>
        <dbReference type="Rhea" id="RHEA:83435"/>
        <dbReference type="Rhea" id="RHEA-COMP:9752"/>
        <dbReference type="Rhea" id="RHEA-COMP:20131"/>
        <dbReference type="ChEBI" id="CHEBI:15378"/>
        <dbReference type="ChEBI" id="CHEBI:29969"/>
        <dbReference type="ChEBI" id="CHEBI:30616"/>
        <dbReference type="ChEBI" id="CHEBI:33019"/>
        <dbReference type="ChEBI" id="CHEBI:84138"/>
        <dbReference type="ChEBI" id="CHEBI:156053"/>
        <dbReference type="ChEBI" id="CHEBI:456215"/>
    </reaction>
    <physiologicalReaction direction="left-to-right" evidence="5">
        <dbReference type="Rhea" id="RHEA:83436"/>
    </physiologicalReaction>
</comment>
<proteinExistence type="predicted"/>
<dbReference type="InterPro" id="IPR004364">
    <property type="entry name" value="Aa-tRNA-synt_II"/>
</dbReference>
<dbReference type="FunFam" id="3.30.930.10:FF:000017">
    <property type="entry name" value="Elongation factor P--(R)-beta-lysine ligase"/>
    <property type="match status" value="1"/>
</dbReference>
<keyword evidence="8" id="KW-1185">Reference proteome</keyword>
<evidence type="ECO:0000256" key="1">
    <source>
        <dbReference type="ARBA" id="ARBA00011738"/>
    </source>
</evidence>
<sequence>MSVWQPSAAISRLQHRAQLLAQTRQFFAERGVLEVETPLLCQHAVTDPHMPILAADNPLLGEQPYYLQSSPEYAMKRLLAAGSGPIYQLCKAFRGGEQSRRHNPEFSMLEWYRPGFDHFQLMDEISDLLIALMAVPAAQQISYGELFEQHLGINPHTATATQLEQLARQQLDIQMHSDQRDDWLNLLIAEVIEPKLGFDTPLFIYDYPASQAALARLATDANGHAVAQRFELYVQGIELANGYFELTDSAEQARRFQQEQQQRQQLNQPAMASDAYLLAALESGLPECAGVALGFDRLVMLALQCERIDEVLSFTSDKA</sequence>
<keyword evidence="3" id="KW-0547">Nucleotide-binding</keyword>
<evidence type="ECO:0000256" key="2">
    <source>
        <dbReference type="ARBA" id="ARBA00022598"/>
    </source>
</evidence>
<dbReference type="InterPro" id="IPR004525">
    <property type="entry name" value="EpmA"/>
</dbReference>
<dbReference type="Gene3D" id="3.30.930.10">
    <property type="entry name" value="Bira Bifunctional Protein, Domain 2"/>
    <property type="match status" value="1"/>
</dbReference>
<evidence type="ECO:0000256" key="5">
    <source>
        <dbReference type="ARBA" id="ARBA00052794"/>
    </source>
</evidence>
<dbReference type="Pfam" id="PF00152">
    <property type="entry name" value="tRNA-synt_2"/>
    <property type="match status" value="1"/>
</dbReference>
<dbReference type="InterPro" id="IPR018149">
    <property type="entry name" value="Lys-tRNA-synth_II_C"/>
</dbReference>
<dbReference type="PANTHER" id="PTHR42918">
    <property type="entry name" value="LYSYL-TRNA SYNTHETASE"/>
    <property type="match status" value="1"/>
</dbReference>
<dbReference type="NCBIfam" id="NF006828">
    <property type="entry name" value="PRK09350.1"/>
    <property type="match status" value="1"/>
</dbReference>
<dbReference type="InterPro" id="IPR045864">
    <property type="entry name" value="aa-tRNA-synth_II/BPL/LPL"/>
</dbReference>
<dbReference type="EMBL" id="JAPTGG010000007">
    <property type="protein sequence ID" value="MCZ0865536.1"/>
    <property type="molecule type" value="Genomic_DNA"/>
</dbReference>
<dbReference type="RefSeq" id="WP_258331682.1">
    <property type="nucleotide sequence ID" value="NZ_JAPTGG010000007.1"/>
</dbReference>
<feature type="domain" description="Aminoacyl-transfer RNA synthetases class-II family profile" evidence="6">
    <location>
        <begin position="19"/>
        <end position="319"/>
    </location>
</feature>
<evidence type="ECO:0000256" key="4">
    <source>
        <dbReference type="ARBA" id="ARBA00022840"/>
    </source>
</evidence>
<dbReference type="PROSITE" id="PS50862">
    <property type="entry name" value="AA_TRNA_LIGASE_II"/>
    <property type="match status" value="1"/>
</dbReference>
<dbReference type="InterPro" id="IPR006195">
    <property type="entry name" value="aa-tRNA-synth_II"/>
</dbReference>
<comment type="caution">
    <text evidence="7">The sequence shown here is derived from an EMBL/GenBank/DDBJ whole genome shotgun (WGS) entry which is preliminary data.</text>
</comment>
<dbReference type="GO" id="GO:0005524">
    <property type="term" value="F:ATP binding"/>
    <property type="evidence" value="ECO:0007669"/>
    <property type="project" value="UniProtKB-KW"/>
</dbReference>
<keyword evidence="2" id="KW-0436">Ligase</keyword>